<reference evidence="1" key="1">
    <citation type="journal article" date="2021" name="bioRxiv">
        <title>Whole Genome Assembly and Annotation of Northern Wild Rice, Zizania palustris L., Supports a Whole Genome Duplication in the Zizania Genus.</title>
        <authorList>
            <person name="Haas M."/>
            <person name="Kono T."/>
            <person name="Macchietto M."/>
            <person name="Millas R."/>
            <person name="McGilp L."/>
            <person name="Shao M."/>
            <person name="Duquette J."/>
            <person name="Hirsch C.N."/>
            <person name="Kimball J."/>
        </authorList>
    </citation>
    <scope>NUCLEOTIDE SEQUENCE</scope>
    <source>
        <tissue evidence="1">Fresh leaf tissue</tissue>
    </source>
</reference>
<name>A0A8J5W192_ZIZPA</name>
<sequence>MAPCSAMVHGGEPPSIPWLGENLVWWQGGQEHGDLVGNGMEGRDESSRHHGMLSDCEGSIVCEELHEGHLVLLVHDLLDEDGVECLLVLPLLLCFCLPIRRDGDGVVRNPMTM</sequence>
<gene>
    <name evidence="1" type="ORF">GUJ93_ZPchr0005g14854</name>
</gene>
<protein>
    <submittedName>
        <fullName evidence="1">Uncharacterized protein</fullName>
    </submittedName>
</protein>
<keyword evidence="2" id="KW-1185">Reference proteome</keyword>
<dbReference type="Proteomes" id="UP000729402">
    <property type="component" value="Unassembled WGS sequence"/>
</dbReference>
<proteinExistence type="predicted"/>
<evidence type="ECO:0000313" key="2">
    <source>
        <dbReference type="Proteomes" id="UP000729402"/>
    </source>
</evidence>
<comment type="caution">
    <text evidence="1">The sequence shown here is derived from an EMBL/GenBank/DDBJ whole genome shotgun (WGS) entry which is preliminary data.</text>
</comment>
<dbReference type="EMBL" id="JAAALK010000284">
    <property type="protein sequence ID" value="KAG8069408.1"/>
    <property type="molecule type" value="Genomic_DNA"/>
</dbReference>
<reference evidence="1" key="2">
    <citation type="submission" date="2021-02" db="EMBL/GenBank/DDBJ databases">
        <authorList>
            <person name="Kimball J.A."/>
            <person name="Haas M.W."/>
            <person name="Macchietto M."/>
            <person name="Kono T."/>
            <person name="Duquette J."/>
            <person name="Shao M."/>
        </authorList>
    </citation>
    <scope>NUCLEOTIDE SEQUENCE</scope>
    <source>
        <tissue evidence="1">Fresh leaf tissue</tissue>
    </source>
</reference>
<evidence type="ECO:0000313" key="1">
    <source>
        <dbReference type="EMBL" id="KAG8069408.1"/>
    </source>
</evidence>
<accession>A0A8J5W192</accession>
<organism evidence="1 2">
    <name type="scientific">Zizania palustris</name>
    <name type="common">Northern wild rice</name>
    <dbReference type="NCBI Taxonomy" id="103762"/>
    <lineage>
        <taxon>Eukaryota</taxon>
        <taxon>Viridiplantae</taxon>
        <taxon>Streptophyta</taxon>
        <taxon>Embryophyta</taxon>
        <taxon>Tracheophyta</taxon>
        <taxon>Spermatophyta</taxon>
        <taxon>Magnoliopsida</taxon>
        <taxon>Liliopsida</taxon>
        <taxon>Poales</taxon>
        <taxon>Poaceae</taxon>
        <taxon>BOP clade</taxon>
        <taxon>Oryzoideae</taxon>
        <taxon>Oryzeae</taxon>
        <taxon>Zizaniinae</taxon>
        <taxon>Zizania</taxon>
    </lineage>
</organism>
<dbReference type="AlphaFoldDB" id="A0A8J5W192"/>